<name>A0A655WQN8_VIBCL</name>
<accession>A0A655WQN8</accession>
<organism evidence="1 2">
    <name type="scientific">Vibrio cholerae</name>
    <dbReference type="NCBI Taxonomy" id="666"/>
    <lineage>
        <taxon>Bacteria</taxon>
        <taxon>Pseudomonadati</taxon>
        <taxon>Pseudomonadota</taxon>
        <taxon>Gammaproteobacteria</taxon>
        <taxon>Vibrionales</taxon>
        <taxon>Vibrionaceae</taxon>
        <taxon>Vibrio</taxon>
    </lineage>
</organism>
<gene>
    <name evidence="1" type="ORF">ERS013200_02733</name>
</gene>
<protein>
    <submittedName>
        <fullName evidence="1">Uncharacterized protein</fullName>
    </submittedName>
</protein>
<dbReference type="Proteomes" id="UP000041770">
    <property type="component" value="Unassembled WGS sequence"/>
</dbReference>
<proteinExistence type="predicted"/>
<sequence length="60" mass="6801">MPLLAAIADELIMLNAAFERVASVVISLLYDRAFWARSPWRFKTISVFKLLAMGISLLLF</sequence>
<dbReference type="EMBL" id="CWQY01000020">
    <property type="protein sequence ID" value="CSC96490.1"/>
    <property type="molecule type" value="Genomic_DNA"/>
</dbReference>
<evidence type="ECO:0000313" key="1">
    <source>
        <dbReference type="EMBL" id="CSC96490.1"/>
    </source>
</evidence>
<reference evidence="1 2" key="1">
    <citation type="submission" date="2015-07" db="EMBL/GenBank/DDBJ databases">
        <authorList>
            <consortium name="Pathogen Informatics"/>
        </authorList>
    </citation>
    <scope>NUCLEOTIDE SEQUENCE [LARGE SCALE GENOMIC DNA]</scope>
    <source>
        <strain evidence="1 2">A316</strain>
    </source>
</reference>
<evidence type="ECO:0000313" key="2">
    <source>
        <dbReference type="Proteomes" id="UP000041770"/>
    </source>
</evidence>
<dbReference type="AlphaFoldDB" id="A0A655WQN8"/>